<sequence length="199" mass="22949">MLSLFNIFELDCHFANIYARTGSSEVPPRVSPRAARQLRPTALETDSASSSSQATRTPKDRSPKVKERRSPRSPVPEKKRPNRITELESQITQLQEDLKKAKDQLRSSESWKKQAQQDAEESKKQLLVLSSKLEESQQQLEDLSASEEARVIELQRSHKTGIEHGSLSFRLYRGIIRLTQLPWHLPIMRFSGLRFSLRW</sequence>
<evidence type="ECO:0000313" key="5">
    <source>
        <dbReference type="Proteomes" id="UP000796880"/>
    </source>
</evidence>
<feature type="compositionally biased region" description="Basic and acidic residues" evidence="3">
    <location>
        <begin position="96"/>
        <end position="112"/>
    </location>
</feature>
<gene>
    <name evidence="4" type="ORF">FNV43_RR03521</name>
</gene>
<evidence type="ECO:0000256" key="2">
    <source>
        <dbReference type="ARBA" id="ARBA00023054"/>
    </source>
</evidence>
<name>A0A8K0HI50_9ROSA</name>
<protein>
    <submittedName>
        <fullName evidence="4">Uncharacterized protein</fullName>
    </submittedName>
</protein>
<dbReference type="EMBL" id="VOIH02000002">
    <property type="protein sequence ID" value="KAF3453087.1"/>
    <property type="molecule type" value="Genomic_DNA"/>
</dbReference>
<dbReference type="PANTHER" id="PTHR34224:SF18">
    <property type="entry name" value="INTERACTOR OF CONSTITUTIVE ACTIVE ROPS 3"/>
    <property type="match status" value="1"/>
</dbReference>
<feature type="region of interest" description="Disordered" evidence="3">
    <location>
        <begin position="23"/>
        <end position="117"/>
    </location>
</feature>
<evidence type="ECO:0000256" key="3">
    <source>
        <dbReference type="SAM" id="MobiDB-lite"/>
    </source>
</evidence>
<dbReference type="OrthoDB" id="1932291at2759"/>
<comment type="caution">
    <text evidence="4">The sequence shown here is derived from an EMBL/GenBank/DDBJ whole genome shotgun (WGS) entry which is preliminary data.</text>
</comment>
<feature type="compositionally biased region" description="Polar residues" evidence="3">
    <location>
        <begin position="44"/>
        <end position="56"/>
    </location>
</feature>
<dbReference type="Proteomes" id="UP000796880">
    <property type="component" value="Unassembled WGS sequence"/>
</dbReference>
<dbReference type="AlphaFoldDB" id="A0A8K0HI50"/>
<proteinExistence type="inferred from homology"/>
<organism evidence="4 5">
    <name type="scientific">Rhamnella rubrinervis</name>
    <dbReference type="NCBI Taxonomy" id="2594499"/>
    <lineage>
        <taxon>Eukaryota</taxon>
        <taxon>Viridiplantae</taxon>
        <taxon>Streptophyta</taxon>
        <taxon>Embryophyta</taxon>
        <taxon>Tracheophyta</taxon>
        <taxon>Spermatophyta</taxon>
        <taxon>Magnoliopsida</taxon>
        <taxon>eudicotyledons</taxon>
        <taxon>Gunneridae</taxon>
        <taxon>Pentapetalae</taxon>
        <taxon>rosids</taxon>
        <taxon>fabids</taxon>
        <taxon>Rosales</taxon>
        <taxon>Rhamnaceae</taxon>
        <taxon>rhamnoid group</taxon>
        <taxon>Rhamneae</taxon>
        <taxon>Rhamnella</taxon>
    </lineage>
</organism>
<keyword evidence="2" id="KW-0175">Coiled coil</keyword>
<dbReference type="PANTHER" id="PTHR34224">
    <property type="entry name" value="INTERACTOR OF CONSTITUTIVE ACTIVE ROPS 2, CHLOROPLASTIC-RELATED"/>
    <property type="match status" value="1"/>
</dbReference>
<accession>A0A8K0HI50</accession>
<evidence type="ECO:0000256" key="1">
    <source>
        <dbReference type="ARBA" id="ARBA00009778"/>
    </source>
</evidence>
<keyword evidence="5" id="KW-1185">Reference proteome</keyword>
<feature type="compositionally biased region" description="Basic and acidic residues" evidence="3">
    <location>
        <begin position="57"/>
        <end position="86"/>
    </location>
</feature>
<evidence type="ECO:0000313" key="4">
    <source>
        <dbReference type="EMBL" id="KAF3453087.1"/>
    </source>
</evidence>
<comment type="similarity">
    <text evidence="1">Belongs to the ICR family.</text>
</comment>
<dbReference type="InterPro" id="IPR029688">
    <property type="entry name" value="ICR"/>
</dbReference>
<reference evidence="4" key="1">
    <citation type="submission" date="2020-03" db="EMBL/GenBank/DDBJ databases">
        <title>A high-quality chromosome-level genome assembly of a woody plant with both climbing and erect habits, Rhamnella rubrinervis.</title>
        <authorList>
            <person name="Lu Z."/>
            <person name="Yang Y."/>
            <person name="Zhu X."/>
            <person name="Sun Y."/>
        </authorList>
    </citation>
    <scope>NUCLEOTIDE SEQUENCE</scope>
    <source>
        <strain evidence="4">BYM</strain>
        <tissue evidence="4">Leaf</tissue>
    </source>
</reference>